<dbReference type="PANTHER" id="PTHR30006:SF2">
    <property type="entry name" value="ABC TRANSPORTER SUBSTRATE-BINDING PROTEIN"/>
    <property type="match status" value="1"/>
</dbReference>
<dbReference type="EMBL" id="LQXA01000047">
    <property type="protein sequence ID" value="KZC94202.1"/>
    <property type="molecule type" value="Genomic_DNA"/>
</dbReference>
<evidence type="ECO:0000256" key="1">
    <source>
        <dbReference type="ARBA" id="ARBA00022729"/>
    </source>
</evidence>
<name>A0A154UYJ4_9MICO</name>
<dbReference type="Pfam" id="PF13343">
    <property type="entry name" value="SBP_bac_6"/>
    <property type="match status" value="1"/>
</dbReference>
<evidence type="ECO:0000313" key="3">
    <source>
        <dbReference type="EMBL" id="KZC94202.1"/>
    </source>
</evidence>
<feature type="chain" id="PRO_5007601337" evidence="2">
    <location>
        <begin position="28"/>
        <end position="354"/>
    </location>
</feature>
<comment type="caution">
    <text evidence="3">The sequence shown here is derived from an EMBL/GenBank/DDBJ whole genome shotgun (WGS) entry which is preliminary data.</text>
</comment>
<dbReference type="PANTHER" id="PTHR30006">
    <property type="entry name" value="THIAMINE-BINDING PERIPLASMIC PROTEIN-RELATED"/>
    <property type="match status" value="1"/>
</dbReference>
<dbReference type="STRING" id="31965.AWH51_14155"/>
<dbReference type="SUPFAM" id="SSF53850">
    <property type="entry name" value="Periplasmic binding protein-like II"/>
    <property type="match status" value="1"/>
</dbReference>
<dbReference type="OrthoDB" id="366726at2"/>
<reference evidence="3 4" key="1">
    <citation type="submission" date="2016-01" db="EMBL/GenBank/DDBJ databases">
        <title>Draft genome sequence of Clavibacter michiganensis subsp. tessellarius DOAB 609.</title>
        <authorList>
            <person name="Tambong J.T."/>
        </authorList>
    </citation>
    <scope>NUCLEOTIDE SEQUENCE [LARGE SCALE GENOMIC DNA]</scope>
    <source>
        <strain evidence="3 4">DOAB 609</strain>
    </source>
</reference>
<organism evidence="3 4">
    <name type="scientific">Clavibacter tessellarius</name>
    <dbReference type="NCBI Taxonomy" id="31965"/>
    <lineage>
        <taxon>Bacteria</taxon>
        <taxon>Bacillati</taxon>
        <taxon>Actinomycetota</taxon>
        <taxon>Actinomycetes</taxon>
        <taxon>Micrococcales</taxon>
        <taxon>Microbacteriaceae</taxon>
        <taxon>Clavibacter</taxon>
    </lineage>
</organism>
<dbReference type="GO" id="GO:0015888">
    <property type="term" value="P:thiamine transport"/>
    <property type="evidence" value="ECO:0007669"/>
    <property type="project" value="TreeGrafter"/>
</dbReference>
<dbReference type="Gene3D" id="3.40.190.10">
    <property type="entry name" value="Periplasmic binding protein-like II"/>
    <property type="match status" value="2"/>
</dbReference>
<dbReference type="Proteomes" id="UP000076218">
    <property type="component" value="Unassembled WGS sequence"/>
</dbReference>
<dbReference type="GO" id="GO:0030976">
    <property type="term" value="F:thiamine pyrophosphate binding"/>
    <property type="evidence" value="ECO:0007669"/>
    <property type="project" value="TreeGrafter"/>
</dbReference>
<protein>
    <submittedName>
        <fullName evidence="3">ABC transporter substrate-binding protein</fullName>
    </submittedName>
</protein>
<dbReference type="AlphaFoldDB" id="A0A154UYJ4"/>
<dbReference type="GO" id="GO:0030288">
    <property type="term" value="C:outer membrane-bounded periplasmic space"/>
    <property type="evidence" value="ECO:0007669"/>
    <property type="project" value="TreeGrafter"/>
</dbReference>
<sequence length="354" mass="36150">MSLLRTRVAATAIAAVAALTLAGCTSASTGTGSTAAAGSGDTSAGTLITYNSPTSFANFGALLTQFGSEQSVAAPSDTKNSGQALAALVAEQAAPQADAVYLGIAFGPKAVAAGVTEPYEPAGFDAIPDGLKDPEGRWFAVHTGAIAFICNNEALHGLPCPTSWADLLKPEYKGMTGYLDPSQAAVGYSVAAAVNLAMGGTIDDFGPGIDYLKQLKANGAVTPAQTATAKVVQGEIPILIDADFNGYAAKYNDGAPLDVVIPAEGSLQVPYVAALVKDAPHPELGKEWLDYLLSAEGQSTLAGGYVRPISGEVPAEIADKVESAEDFARAQVVDYAALADAQAAFVTRYQAEVR</sequence>
<dbReference type="GO" id="GO:0030975">
    <property type="term" value="F:thiamine binding"/>
    <property type="evidence" value="ECO:0007669"/>
    <property type="project" value="TreeGrafter"/>
</dbReference>
<keyword evidence="1 2" id="KW-0732">Signal</keyword>
<evidence type="ECO:0000256" key="2">
    <source>
        <dbReference type="SAM" id="SignalP"/>
    </source>
</evidence>
<dbReference type="PROSITE" id="PS51257">
    <property type="entry name" value="PROKAR_LIPOPROTEIN"/>
    <property type="match status" value="1"/>
</dbReference>
<gene>
    <name evidence="3" type="ORF">AWH51_14155</name>
</gene>
<evidence type="ECO:0000313" key="4">
    <source>
        <dbReference type="Proteomes" id="UP000076218"/>
    </source>
</evidence>
<accession>A0A154UYJ4</accession>
<dbReference type="RefSeq" id="WP_063072374.1">
    <property type="nucleotide sequence ID" value="NZ_LQXA01000047.1"/>
</dbReference>
<feature type="signal peptide" evidence="2">
    <location>
        <begin position="1"/>
        <end position="27"/>
    </location>
</feature>
<proteinExistence type="predicted"/>